<name>A0ABN2V1Z4_9ACTN</name>
<protein>
    <submittedName>
        <fullName evidence="1">Uncharacterized protein</fullName>
    </submittedName>
</protein>
<gene>
    <name evidence="1" type="ORF">GCM10009839_58740</name>
</gene>
<dbReference type="RefSeq" id="WP_344668911.1">
    <property type="nucleotide sequence ID" value="NZ_BAAAQN010000041.1"/>
</dbReference>
<comment type="caution">
    <text evidence="1">The sequence shown here is derived from an EMBL/GenBank/DDBJ whole genome shotgun (WGS) entry which is preliminary data.</text>
</comment>
<evidence type="ECO:0000313" key="1">
    <source>
        <dbReference type="EMBL" id="GAA2046555.1"/>
    </source>
</evidence>
<proteinExistence type="predicted"/>
<keyword evidence="2" id="KW-1185">Reference proteome</keyword>
<reference evidence="1 2" key="1">
    <citation type="journal article" date="2019" name="Int. J. Syst. Evol. Microbiol.">
        <title>The Global Catalogue of Microorganisms (GCM) 10K type strain sequencing project: providing services to taxonomists for standard genome sequencing and annotation.</title>
        <authorList>
            <consortium name="The Broad Institute Genomics Platform"/>
            <consortium name="The Broad Institute Genome Sequencing Center for Infectious Disease"/>
            <person name="Wu L."/>
            <person name="Ma J."/>
        </authorList>
    </citation>
    <scope>NUCLEOTIDE SEQUENCE [LARGE SCALE GENOMIC DNA]</scope>
    <source>
        <strain evidence="1 2">JCM 16014</strain>
    </source>
</reference>
<evidence type="ECO:0000313" key="2">
    <source>
        <dbReference type="Proteomes" id="UP001500751"/>
    </source>
</evidence>
<dbReference type="EMBL" id="BAAAQN010000041">
    <property type="protein sequence ID" value="GAA2046555.1"/>
    <property type="molecule type" value="Genomic_DNA"/>
</dbReference>
<dbReference type="Proteomes" id="UP001500751">
    <property type="component" value="Unassembled WGS sequence"/>
</dbReference>
<sequence length="173" mass="18776">MPLPVRAAGTVDVCQPGLRPVVLPFSSRQGVTPLITTPDRLPLADEFDAQQLALNTLGYQIFSLLGRALHAMFPPAAYVTISADSVDEARYLEPALRRDGVVVYDFTEHDGGRLPELTADLAAQFGSYDSRDLREVQLLLNDACGTGAQLPYVAEHMDSHAESAVRCLLLDPV</sequence>
<accession>A0ABN2V1Z4</accession>
<organism evidence="1 2">
    <name type="scientific">Catenulispora yoronensis</name>
    <dbReference type="NCBI Taxonomy" id="450799"/>
    <lineage>
        <taxon>Bacteria</taxon>
        <taxon>Bacillati</taxon>
        <taxon>Actinomycetota</taxon>
        <taxon>Actinomycetes</taxon>
        <taxon>Catenulisporales</taxon>
        <taxon>Catenulisporaceae</taxon>
        <taxon>Catenulispora</taxon>
    </lineage>
</organism>